<gene>
    <name evidence="2" type="ORF">D3867_26265</name>
</gene>
<dbReference type="AlphaFoldDB" id="A0A4D8QI81"/>
<dbReference type="GO" id="GO:0004519">
    <property type="term" value="F:endonuclease activity"/>
    <property type="evidence" value="ECO:0007669"/>
    <property type="project" value="InterPro"/>
</dbReference>
<dbReference type="NCBIfam" id="TIGR01539">
    <property type="entry name" value="portal_lambda"/>
    <property type="match status" value="1"/>
</dbReference>
<dbReference type="Pfam" id="PF05876">
    <property type="entry name" value="GpA_ATPase"/>
    <property type="match status" value="1"/>
</dbReference>
<dbReference type="GO" id="GO:0019068">
    <property type="term" value="P:virion assembly"/>
    <property type="evidence" value="ECO:0007669"/>
    <property type="project" value="InterPro"/>
</dbReference>
<evidence type="ECO:0000259" key="1">
    <source>
        <dbReference type="Pfam" id="PF05876"/>
    </source>
</evidence>
<dbReference type="PANTHER" id="PTHR34413">
    <property type="entry name" value="PROPHAGE TAIL FIBER ASSEMBLY PROTEIN HOMOLOG TFAE-RELATED-RELATED"/>
    <property type="match status" value="1"/>
</dbReference>
<dbReference type="InterPro" id="IPR006429">
    <property type="entry name" value="Phage_lambda_portal"/>
</dbReference>
<dbReference type="GO" id="GO:0005198">
    <property type="term" value="F:structural molecule activity"/>
    <property type="evidence" value="ECO:0007669"/>
    <property type="project" value="InterPro"/>
</dbReference>
<proteinExistence type="predicted"/>
<organism evidence="2 3">
    <name type="scientific">Azospirillum brasilense</name>
    <dbReference type="NCBI Taxonomy" id="192"/>
    <lineage>
        <taxon>Bacteria</taxon>
        <taxon>Pseudomonadati</taxon>
        <taxon>Pseudomonadota</taxon>
        <taxon>Alphaproteobacteria</taxon>
        <taxon>Rhodospirillales</taxon>
        <taxon>Azospirillaceae</taxon>
        <taxon>Azospirillum</taxon>
    </lineage>
</organism>
<evidence type="ECO:0000313" key="2">
    <source>
        <dbReference type="EMBL" id="QCO05452.1"/>
    </source>
</evidence>
<sequence length="783" mass="87128">MMATNDAIRVRGPVLAAQVARWLAALKPRRRMTLSQWANSRARLEDGTRYRPFPFQVGIQDAFTDPEVRQISVLKASRIGYSQIVKNFIAYCADQAPSRVLVYQPTIDDAEDFAKDDIAKLIAWPAVRRLFSTKTRDSNNTIRSKRFPGGWIKIKGANSPKEFRRITADKVILEEVDGYPLTAGIEGDQVGLAFKRCLTSDEPLKAAGSTPTVKGTSKIEALFLQGTQEHRYVPCPCCGEMQILVFGNGTGPGIRYEPKDAPTRAWYVCVNGCVIEEDAKAGMDERGEWRAHAPQNWPHRSFHVWAGYSQFAGASWLEIAREFVTVRKDPNKLRVFVNQVLAETYEVRGEAPAWRQLYDRREDYQGVPAGGLILTGGIDVQKNRVELFVWSWGADWQCWLVDHIVIPGNPYEATVWDEVSQAIMGRWRHASGVELALAKVGADTGFATTQVEAWSRKHPGLVIPVKGATLSGRRTIQGVEFDQLDRRTGYWLFNSHPGDPYSLTAQGLSSAIVPASEVMHVYRKLRTGQVRGVPWFAPVLLKARDLDDFHEAAIVRARMEACIGMVVTQAEDGGDRPIGVSSETDGGRRVEGMEPGMVPYLKPGESVEFLNPTASPSFDPFTLHTLMAMAVGTGVTYDQMTGDLRQATYSSMRAGKVEFRRLVEQVQWQVLIPMACAPIWRRFIATAILAGQLPEGDYPAEWSPPAHEPIDPVKDMTADILAVRSGRFTWDQFVARWGYDPKQQLGEIARINGELDRLGIVLDTDPRKVSKSGGAQQGDPPNA</sequence>
<evidence type="ECO:0000313" key="3">
    <source>
        <dbReference type="Proteomes" id="UP000298596"/>
    </source>
</evidence>
<name>A0A4D8QI81_AZOBR</name>
<reference evidence="2 3" key="1">
    <citation type="submission" date="2018-09" db="EMBL/GenBank/DDBJ databases">
        <title>Whole genome based analysis of evolution and adaptive divergence in Indian and Brazilian strains of Azospirillum brasilense.</title>
        <authorList>
            <person name="Singh C."/>
            <person name="Tripathi A.K."/>
        </authorList>
    </citation>
    <scope>NUCLEOTIDE SEQUENCE [LARGE SCALE GENOMIC DNA]</scope>
    <source>
        <strain evidence="2 3">MTCC4036</strain>
        <plasmid evidence="2 3">p2</plasmid>
    </source>
</reference>
<dbReference type="InterPro" id="IPR046453">
    <property type="entry name" value="GpA_ATPase"/>
</dbReference>
<protein>
    <submittedName>
        <fullName evidence="2">Phage portal protein</fullName>
    </submittedName>
</protein>
<dbReference type="InterPro" id="IPR051220">
    <property type="entry name" value="TFA_Chaperone"/>
</dbReference>
<dbReference type="Gene3D" id="3.40.50.300">
    <property type="entry name" value="P-loop containing nucleotide triphosphate hydrolases"/>
    <property type="match status" value="1"/>
</dbReference>
<feature type="domain" description="Phage terminase large subunit GpA ATPase" evidence="1">
    <location>
        <begin position="51"/>
        <end position="289"/>
    </location>
</feature>
<dbReference type="InterPro" id="IPR027417">
    <property type="entry name" value="P-loop_NTPase"/>
</dbReference>
<dbReference type="Pfam" id="PF05136">
    <property type="entry name" value="Phage_portal_2"/>
    <property type="match status" value="1"/>
</dbReference>
<keyword evidence="2" id="KW-0614">Plasmid</keyword>
<accession>A0A4D8QI81</accession>
<dbReference type="GO" id="GO:0016887">
    <property type="term" value="F:ATP hydrolysis activity"/>
    <property type="evidence" value="ECO:0007669"/>
    <property type="project" value="InterPro"/>
</dbReference>
<dbReference type="PANTHER" id="PTHR34413:SF2">
    <property type="entry name" value="PROPHAGE TAIL FIBER ASSEMBLY PROTEIN HOMOLOG TFAE-RELATED"/>
    <property type="match status" value="1"/>
</dbReference>
<dbReference type="EMBL" id="CP032332">
    <property type="protein sequence ID" value="QCO05452.1"/>
    <property type="molecule type" value="Genomic_DNA"/>
</dbReference>
<geneLocation type="plasmid" evidence="2">
    <name>p2</name>
</geneLocation>
<dbReference type="Proteomes" id="UP000298596">
    <property type="component" value="Plasmid p2"/>
</dbReference>